<dbReference type="PANTHER" id="PTHR37305">
    <property type="entry name" value="INTEGRAL MEMBRANE PROTEIN-RELATED"/>
    <property type="match status" value="1"/>
</dbReference>
<feature type="transmembrane region" description="Helical" evidence="2">
    <location>
        <begin position="12"/>
        <end position="36"/>
    </location>
</feature>
<feature type="transmembrane region" description="Helical" evidence="2">
    <location>
        <begin position="374"/>
        <end position="396"/>
    </location>
</feature>
<feature type="transmembrane region" description="Helical" evidence="2">
    <location>
        <begin position="285"/>
        <end position="307"/>
    </location>
</feature>
<accession>A0A174JVU7</accession>
<feature type="transmembrane region" description="Helical" evidence="2">
    <location>
        <begin position="232"/>
        <end position="256"/>
    </location>
</feature>
<evidence type="ECO:0000256" key="2">
    <source>
        <dbReference type="SAM" id="Phobius"/>
    </source>
</evidence>
<dbReference type="PANTHER" id="PTHR37305:SF1">
    <property type="entry name" value="MEMBRANE PROTEIN"/>
    <property type="match status" value="1"/>
</dbReference>
<evidence type="ECO:0000313" key="4">
    <source>
        <dbReference type="Proteomes" id="UP000095564"/>
    </source>
</evidence>
<feature type="transmembrane region" description="Helical" evidence="2">
    <location>
        <begin position="314"/>
        <end position="335"/>
    </location>
</feature>
<sequence>MKIVLFEFRKNILRKTIIIPMVILLIVNVMVIYAQYRFQNDPFSSEVNRYHSSAREWEYYKELHAQFDGEITEEKQDKIIKLYDNLKEKIDNADYQKGYTKSAGTGYIFGDYSLIETNFYQPIKNLVSYAEKNKKLVDQAKENIKFYKKADNRYELKKNQHIVKKYQDRVIYDFYDTTGFQKLLDYNFSDVILMIFLFLCALPLFYQEQIYGMEDMILATKKGRKTYVAGKYISVIAVIIMCTVVIACVNYIVFYITYGLKGSQMPIYALEEFQYSPYNLTLLQAYFAIQGLKCMAFIVVSTLMCLISNMTKNTMMLFIIFIGVTVFGLYCSGYICSDNVQKVVIAIASPFSLFKGFNIFKSLYELDLFGNFELRINVCIVIQVIFEVLLICISYYRYKHSSNRKESVR</sequence>
<dbReference type="OrthoDB" id="9815752at2"/>
<keyword evidence="2" id="KW-1133">Transmembrane helix</keyword>
<dbReference type="EMBL" id="CZAU01000002">
    <property type="protein sequence ID" value="CUP01260.1"/>
    <property type="molecule type" value="Genomic_DNA"/>
</dbReference>
<name>A0A174JVU7_ANAHA</name>
<proteinExistence type="predicted"/>
<dbReference type="RefSeq" id="WP_055159334.1">
    <property type="nucleotide sequence ID" value="NZ_CZAU01000002.1"/>
</dbReference>
<keyword evidence="2" id="KW-0472">Membrane</keyword>
<feature type="coiled-coil region" evidence="1">
    <location>
        <begin position="130"/>
        <end position="157"/>
    </location>
</feature>
<dbReference type="AlphaFoldDB" id="A0A174JVU7"/>
<reference evidence="3 4" key="1">
    <citation type="submission" date="2015-09" db="EMBL/GenBank/DDBJ databases">
        <authorList>
            <consortium name="Pathogen Informatics"/>
        </authorList>
    </citation>
    <scope>NUCLEOTIDE SEQUENCE [LARGE SCALE GENOMIC DNA]</scope>
    <source>
        <strain evidence="3 4">2789STDY5834908</strain>
    </source>
</reference>
<keyword evidence="1" id="KW-0175">Coiled coil</keyword>
<dbReference type="Proteomes" id="UP000095564">
    <property type="component" value="Unassembled WGS sequence"/>
</dbReference>
<protein>
    <submittedName>
        <fullName evidence="3">ABC-type transport system involved in multi-copper enzyme maturation, permease component</fullName>
    </submittedName>
</protein>
<evidence type="ECO:0000313" key="3">
    <source>
        <dbReference type="EMBL" id="CUP01260.1"/>
    </source>
</evidence>
<keyword evidence="2" id="KW-0812">Transmembrane</keyword>
<organism evidence="3 4">
    <name type="scientific">Anaerostipes hadrus</name>
    <dbReference type="NCBI Taxonomy" id="649756"/>
    <lineage>
        <taxon>Bacteria</taxon>
        <taxon>Bacillati</taxon>
        <taxon>Bacillota</taxon>
        <taxon>Clostridia</taxon>
        <taxon>Lachnospirales</taxon>
        <taxon>Lachnospiraceae</taxon>
        <taxon>Anaerostipes</taxon>
    </lineage>
</organism>
<gene>
    <name evidence="3" type="ORF">ERS852520_00415</name>
</gene>
<feature type="transmembrane region" description="Helical" evidence="2">
    <location>
        <begin position="191"/>
        <end position="211"/>
    </location>
</feature>
<evidence type="ECO:0000256" key="1">
    <source>
        <dbReference type="SAM" id="Coils"/>
    </source>
</evidence>